<keyword evidence="2" id="KW-1185">Reference proteome</keyword>
<reference evidence="1 2" key="1">
    <citation type="journal article" date="2022" name="Plant J.">
        <title>Chromosome-level genome of Camellia lanceoleosa provides a valuable resource for understanding genome evolution and self-incompatibility.</title>
        <authorList>
            <person name="Gong W."/>
            <person name="Xiao S."/>
            <person name="Wang L."/>
            <person name="Liao Z."/>
            <person name="Chang Y."/>
            <person name="Mo W."/>
            <person name="Hu G."/>
            <person name="Li W."/>
            <person name="Zhao G."/>
            <person name="Zhu H."/>
            <person name="Hu X."/>
            <person name="Ji K."/>
            <person name="Xiang X."/>
            <person name="Song Q."/>
            <person name="Yuan D."/>
            <person name="Jin S."/>
            <person name="Zhang L."/>
        </authorList>
    </citation>
    <scope>NUCLEOTIDE SEQUENCE [LARGE SCALE GENOMIC DNA]</scope>
    <source>
        <strain evidence="1">SQ_2022a</strain>
    </source>
</reference>
<dbReference type="EMBL" id="CM045772">
    <property type="protein sequence ID" value="KAI7985760.1"/>
    <property type="molecule type" value="Genomic_DNA"/>
</dbReference>
<name>A0ACC0FAS4_9ERIC</name>
<sequence length="365" mass="40045">MASKDKQQGLSWMEWLKGWSHLIYEVLFQRLTSSHLKTPLPLPPLNNITCIVTGSTSGIGLEIARQLAESGAHVVMAVRNPTAAHSLIQKWQTYKPSNASLNVDVMELNLLSLESVVRFSESWNSLSKPLNILINNAGIFSIGEPQKFSSNGYETHMQVNHLGPALLSVLLLPSLKRGAPSRIINVNSVMHFIGYVDANDMNFATRRSEFSSLKGYSSSKLAQVKFSSILQKNIPAEAGISIVCAAPGSVQTNVARDLPKIVQVAFHMVPFFLFSPEEGSRSALLAATDPDILKCCTKLKADESPVCAYISYNCRPMSPSYEGHRTGTSQLVWEKTLDMVGLPADAVEMLLEGKEIKCRYGAHPN</sequence>
<protein>
    <submittedName>
        <fullName evidence="1">Dehydrogenase/reductase SDR family member FEY</fullName>
    </submittedName>
</protein>
<proteinExistence type="predicted"/>
<comment type="caution">
    <text evidence="1">The sequence shown here is derived from an EMBL/GenBank/DDBJ whole genome shotgun (WGS) entry which is preliminary data.</text>
</comment>
<organism evidence="1 2">
    <name type="scientific">Camellia lanceoleosa</name>
    <dbReference type="NCBI Taxonomy" id="1840588"/>
    <lineage>
        <taxon>Eukaryota</taxon>
        <taxon>Viridiplantae</taxon>
        <taxon>Streptophyta</taxon>
        <taxon>Embryophyta</taxon>
        <taxon>Tracheophyta</taxon>
        <taxon>Spermatophyta</taxon>
        <taxon>Magnoliopsida</taxon>
        <taxon>eudicotyledons</taxon>
        <taxon>Gunneridae</taxon>
        <taxon>Pentapetalae</taxon>
        <taxon>asterids</taxon>
        <taxon>Ericales</taxon>
        <taxon>Theaceae</taxon>
        <taxon>Camellia</taxon>
    </lineage>
</organism>
<gene>
    <name evidence="1" type="ORF">LOK49_LG14G01528</name>
</gene>
<accession>A0ACC0FAS4</accession>
<dbReference type="Proteomes" id="UP001060215">
    <property type="component" value="Chromosome 15"/>
</dbReference>
<evidence type="ECO:0000313" key="1">
    <source>
        <dbReference type="EMBL" id="KAI7985760.1"/>
    </source>
</evidence>
<evidence type="ECO:0000313" key="2">
    <source>
        <dbReference type="Proteomes" id="UP001060215"/>
    </source>
</evidence>